<dbReference type="EC" id="2.7.13.3" evidence="2"/>
<dbReference type="PROSITE" id="PS50109">
    <property type="entry name" value="HIS_KIN"/>
    <property type="match status" value="1"/>
</dbReference>
<dbReference type="Gene3D" id="1.10.287.130">
    <property type="match status" value="1"/>
</dbReference>
<keyword evidence="4" id="KW-0808">Transferase</keyword>
<evidence type="ECO:0000259" key="8">
    <source>
        <dbReference type="PROSITE" id="PS50109"/>
    </source>
</evidence>
<evidence type="ECO:0000256" key="6">
    <source>
        <dbReference type="ARBA" id="ARBA00023012"/>
    </source>
</evidence>
<dbReference type="AlphaFoldDB" id="A0A2T2XB75"/>
<evidence type="ECO:0000313" key="10">
    <source>
        <dbReference type="Proteomes" id="UP000242699"/>
    </source>
</evidence>
<dbReference type="InterPro" id="IPR029016">
    <property type="entry name" value="GAF-like_dom_sf"/>
</dbReference>
<protein>
    <recommendedName>
        <fullName evidence="2">histidine kinase</fullName>
        <ecNumber evidence="2">2.7.13.3</ecNumber>
    </recommendedName>
</protein>
<dbReference type="SMART" id="SM00065">
    <property type="entry name" value="GAF"/>
    <property type="match status" value="1"/>
</dbReference>
<feature type="domain" description="Histidine kinase" evidence="8">
    <location>
        <begin position="317"/>
        <end position="529"/>
    </location>
</feature>
<keyword evidence="7" id="KW-1133">Transmembrane helix</keyword>
<keyword evidence="5" id="KW-0418">Kinase</keyword>
<comment type="catalytic activity">
    <reaction evidence="1">
        <text>ATP + protein L-histidine = ADP + protein N-phospho-L-histidine.</text>
        <dbReference type="EC" id="2.7.13.3"/>
    </reaction>
</comment>
<keyword evidence="7" id="KW-0812">Transmembrane</keyword>
<dbReference type="SMART" id="SM00387">
    <property type="entry name" value="HATPase_c"/>
    <property type="match status" value="1"/>
</dbReference>
<dbReference type="SUPFAM" id="SSF47384">
    <property type="entry name" value="Homodimeric domain of signal transducing histidine kinase"/>
    <property type="match status" value="1"/>
</dbReference>
<evidence type="ECO:0000256" key="4">
    <source>
        <dbReference type="ARBA" id="ARBA00022679"/>
    </source>
</evidence>
<dbReference type="GO" id="GO:0005886">
    <property type="term" value="C:plasma membrane"/>
    <property type="evidence" value="ECO:0007669"/>
    <property type="project" value="TreeGrafter"/>
</dbReference>
<dbReference type="Pfam" id="PF00512">
    <property type="entry name" value="HisKA"/>
    <property type="match status" value="1"/>
</dbReference>
<dbReference type="GO" id="GO:0000155">
    <property type="term" value="F:phosphorelay sensor kinase activity"/>
    <property type="evidence" value="ECO:0007669"/>
    <property type="project" value="InterPro"/>
</dbReference>
<dbReference type="InterPro" id="IPR003594">
    <property type="entry name" value="HATPase_dom"/>
</dbReference>
<dbReference type="PANTHER" id="PTHR45569">
    <property type="entry name" value="SENSOR PROTEIN KDPD"/>
    <property type="match status" value="1"/>
</dbReference>
<dbReference type="FunFam" id="1.10.287.130:FF:000001">
    <property type="entry name" value="Two-component sensor histidine kinase"/>
    <property type="match status" value="1"/>
</dbReference>
<keyword evidence="6" id="KW-0902">Two-component regulatory system</keyword>
<evidence type="ECO:0000256" key="2">
    <source>
        <dbReference type="ARBA" id="ARBA00012438"/>
    </source>
</evidence>
<dbReference type="InterPro" id="IPR003661">
    <property type="entry name" value="HisK_dim/P_dom"/>
</dbReference>
<dbReference type="InterPro" id="IPR004358">
    <property type="entry name" value="Sig_transdc_His_kin-like_C"/>
</dbReference>
<dbReference type="InterPro" id="IPR052023">
    <property type="entry name" value="Histidine_kinase_KdpD"/>
</dbReference>
<dbReference type="InterPro" id="IPR036890">
    <property type="entry name" value="HATPase_C_sf"/>
</dbReference>
<dbReference type="Proteomes" id="UP000242699">
    <property type="component" value="Unassembled WGS sequence"/>
</dbReference>
<reference evidence="9 10" key="1">
    <citation type="journal article" date="2014" name="BMC Genomics">
        <title>Comparison of environmental and isolate Sulfobacillus genomes reveals diverse carbon, sulfur, nitrogen, and hydrogen metabolisms.</title>
        <authorList>
            <person name="Justice N.B."/>
            <person name="Norman A."/>
            <person name="Brown C.T."/>
            <person name="Singh A."/>
            <person name="Thomas B.C."/>
            <person name="Banfield J.F."/>
        </authorList>
    </citation>
    <scope>NUCLEOTIDE SEQUENCE [LARGE SCALE GENOMIC DNA]</scope>
    <source>
        <strain evidence="9">AMDSBA1</strain>
    </source>
</reference>
<dbReference type="CDD" id="cd00082">
    <property type="entry name" value="HisKA"/>
    <property type="match status" value="1"/>
</dbReference>
<dbReference type="SUPFAM" id="SSF55781">
    <property type="entry name" value="GAF domain-like"/>
    <property type="match status" value="1"/>
</dbReference>
<dbReference type="Pfam" id="PF02518">
    <property type="entry name" value="HATPase_c"/>
    <property type="match status" value="1"/>
</dbReference>
<dbReference type="InterPro" id="IPR005467">
    <property type="entry name" value="His_kinase_dom"/>
</dbReference>
<evidence type="ECO:0000256" key="3">
    <source>
        <dbReference type="ARBA" id="ARBA00022553"/>
    </source>
</evidence>
<accession>A0A2T2XB75</accession>
<dbReference type="Gene3D" id="3.30.565.10">
    <property type="entry name" value="Histidine kinase-like ATPase, C-terminal domain"/>
    <property type="match status" value="1"/>
</dbReference>
<keyword evidence="3" id="KW-0597">Phosphoprotein</keyword>
<dbReference type="Pfam" id="PF13185">
    <property type="entry name" value="GAF_2"/>
    <property type="match status" value="1"/>
</dbReference>
<feature type="transmembrane region" description="Helical" evidence="7">
    <location>
        <begin position="103"/>
        <end position="119"/>
    </location>
</feature>
<name>A0A2T2XB75_9FIRM</name>
<dbReference type="EMBL" id="PXYT01000001">
    <property type="protein sequence ID" value="PSR31718.1"/>
    <property type="molecule type" value="Genomic_DNA"/>
</dbReference>
<proteinExistence type="predicted"/>
<dbReference type="Gene3D" id="3.30.450.40">
    <property type="match status" value="1"/>
</dbReference>
<dbReference type="SMART" id="SM00388">
    <property type="entry name" value="HisKA"/>
    <property type="match status" value="1"/>
</dbReference>
<sequence>MKRKYLWLGVGLALALALVAGGVLLRRVYLSVRRAFFSLQLLTEVQSDLIHHRLHQANLLFVRAEQLSGVPPYSLTAGHLASALTIVYARLSPLGLSFSPGEMVIWMGLTIMVLAIFWLEEMRIDRLQDERQHLYSQWMAITTAWTGNHILNHSQEVITRVLDQVKKEMNLDGGEIWQWRSDPQNALSVLASTSPSVLNESIPVPQIFLDPRMALLGRVILEQRPVYSEEYPDTMGVLPGLRMANVALLPLYMQDNLWGFFVLWRDDRGWYHQHRDVLKIIATQISTMLTHTELERQARQTEVYQQMAKARSELLANVSHELRTPLGLIKGYGETLLQMFDRLKTDERQEFLATIVEESQQLEKLIDNLLTMSQIEEQGITVHARKFLVRPWIFGLLNRIVPEDRERISITADDQMAYGDPEYLFEALVNMVENSLKYSPEKVSIIISFSECSWTLSVRDEGSGVAVHDLERIFQRFYRSPGAAQSEKRGSGLGLSIVKRIVDAHHGRVWAENITPRGFVVSVELPVAESGEGGSDSGYTS</sequence>
<feature type="transmembrane region" description="Helical" evidence="7">
    <location>
        <begin position="6"/>
        <end position="25"/>
    </location>
</feature>
<dbReference type="PRINTS" id="PR00344">
    <property type="entry name" value="BCTRLSENSOR"/>
</dbReference>
<evidence type="ECO:0000256" key="5">
    <source>
        <dbReference type="ARBA" id="ARBA00022777"/>
    </source>
</evidence>
<gene>
    <name evidence="9" type="ORF">C7B43_00380</name>
</gene>
<dbReference type="InterPro" id="IPR036097">
    <property type="entry name" value="HisK_dim/P_sf"/>
</dbReference>
<evidence type="ECO:0000256" key="1">
    <source>
        <dbReference type="ARBA" id="ARBA00000085"/>
    </source>
</evidence>
<evidence type="ECO:0000256" key="7">
    <source>
        <dbReference type="SAM" id="Phobius"/>
    </source>
</evidence>
<feature type="transmembrane region" description="Helical" evidence="7">
    <location>
        <begin position="73"/>
        <end position="91"/>
    </location>
</feature>
<keyword evidence="7" id="KW-0472">Membrane</keyword>
<organism evidence="9 10">
    <name type="scientific">Sulfobacillus benefaciens</name>
    <dbReference type="NCBI Taxonomy" id="453960"/>
    <lineage>
        <taxon>Bacteria</taxon>
        <taxon>Bacillati</taxon>
        <taxon>Bacillota</taxon>
        <taxon>Clostridia</taxon>
        <taxon>Eubacteriales</taxon>
        <taxon>Clostridiales Family XVII. Incertae Sedis</taxon>
        <taxon>Sulfobacillus</taxon>
    </lineage>
</organism>
<comment type="caution">
    <text evidence="9">The sequence shown here is derived from an EMBL/GenBank/DDBJ whole genome shotgun (WGS) entry which is preliminary data.</text>
</comment>
<evidence type="ECO:0000313" key="9">
    <source>
        <dbReference type="EMBL" id="PSR31718.1"/>
    </source>
</evidence>
<dbReference type="InterPro" id="IPR003018">
    <property type="entry name" value="GAF"/>
</dbReference>
<dbReference type="PANTHER" id="PTHR45569:SF1">
    <property type="entry name" value="SENSOR PROTEIN KDPD"/>
    <property type="match status" value="1"/>
</dbReference>
<dbReference type="SUPFAM" id="SSF55874">
    <property type="entry name" value="ATPase domain of HSP90 chaperone/DNA topoisomerase II/histidine kinase"/>
    <property type="match status" value="1"/>
</dbReference>